<reference evidence="2 3" key="1">
    <citation type="submission" date="2023-07" db="EMBL/GenBank/DDBJ databases">
        <title>Sorghum-associated microbial communities from plants grown in Nebraska, USA.</title>
        <authorList>
            <person name="Schachtman D."/>
        </authorList>
    </citation>
    <scope>NUCLEOTIDE SEQUENCE [LARGE SCALE GENOMIC DNA]</scope>
    <source>
        <strain evidence="2 3">DS1039</strain>
    </source>
</reference>
<evidence type="ECO:0000313" key="2">
    <source>
        <dbReference type="EMBL" id="MDR6373692.1"/>
    </source>
</evidence>
<evidence type="ECO:0000256" key="1">
    <source>
        <dbReference type="SAM" id="MobiDB-lite"/>
    </source>
</evidence>
<comment type="caution">
    <text evidence="2">The sequence shown here is derived from an EMBL/GenBank/DDBJ whole genome shotgun (WGS) entry which is preliminary data.</text>
</comment>
<keyword evidence="3" id="KW-1185">Reference proteome</keyword>
<dbReference type="EMBL" id="JAVDQN010000001">
    <property type="protein sequence ID" value="MDR6373692.1"/>
    <property type="molecule type" value="Genomic_DNA"/>
</dbReference>
<evidence type="ECO:0000313" key="3">
    <source>
        <dbReference type="Proteomes" id="UP001185254"/>
    </source>
</evidence>
<organism evidence="2 3">
    <name type="scientific">Paraburkholderia caledonica</name>
    <dbReference type="NCBI Taxonomy" id="134536"/>
    <lineage>
        <taxon>Bacteria</taxon>
        <taxon>Pseudomonadati</taxon>
        <taxon>Pseudomonadota</taxon>
        <taxon>Betaproteobacteria</taxon>
        <taxon>Burkholderiales</taxon>
        <taxon>Burkholderiaceae</taxon>
        <taxon>Paraburkholderia</taxon>
    </lineage>
</organism>
<gene>
    <name evidence="2" type="ORF">J2776_000368</name>
</gene>
<accession>A0ABU1KRV4</accession>
<name>A0ABU1KRV4_9BURK</name>
<dbReference type="Proteomes" id="UP001185254">
    <property type="component" value="Unassembled WGS sequence"/>
</dbReference>
<protein>
    <submittedName>
        <fullName evidence="2">Uncharacterized protein</fullName>
    </submittedName>
</protein>
<feature type="region of interest" description="Disordered" evidence="1">
    <location>
        <begin position="1"/>
        <end position="26"/>
    </location>
</feature>
<sequence length="184" mass="20435">MQGLCQSPEMSACAPPDGASRSLRGSSANRARDAFRCRPAQRWCDAALCACQKRARSRCRRVPHEERRDGVALFWSAAGRASATCLNAHRRSFDSTECLPPASRLRMLACSLHRHWAYECRSGDAAGAHLRHHLADTTQCLARLRIEERPISSIGQRRPLVIITGGRRFCLAPAEPYPPATERS</sequence>
<proteinExistence type="predicted"/>